<reference evidence="5" key="1">
    <citation type="submission" date="2017-02" db="EMBL/GenBank/DDBJ databases">
        <authorList>
            <person name="Varghese N."/>
            <person name="Submissions S."/>
        </authorList>
    </citation>
    <scope>NUCLEOTIDE SEQUENCE [LARGE SCALE GENOMIC DNA]</scope>
    <source>
        <strain evidence="5">DSM 24967</strain>
    </source>
</reference>
<feature type="repeat" description="TPR" evidence="1">
    <location>
        <begin position="60"/>
        <end position="93"/>
    </location>
</feature>
<protein>
    <submittedName>
        <fullName evidence="4">TPR repeat-containing protein</fullName>
    </submittedName>
</protein>
<keyword evidence="1" id="KW-0802">TPR repeat</keyword>
<dbReference type="Pfam" id="PF08239">
    <property type="entry name" value="SH3_3"/>
    <property type="match status" value="1"/>
</dbReference>
<keyword evidence="5" id="KW-1185">Reference proteome</keyword>
<dbReference type="SMART" id="SM00028">
    <property type="entry name" value="TPR"/>
    <property type="match status" value="2"/>
</dbReference>
<organism evidence="4 5">
    <name type="scientific">Parabacteroides chartae</name>
    <dbReference type="NCBI Taxonomy" id="1037355"/>
    <lineage>
        <taxon>Bacteria</taxon>
        <taxon>Pseudomonadati</taxon>
        <taxon>Bacteroidota</taxon>
        <taxon>Bacteroidia</taxon>
        <taxon>Bacteroidales</taxon>
        <taxon>Tannerellaceae</taxon>
        <taxon>Parabacteroides</taxon>
    </lineage>
</organism>
<dbReference type="RefSeq" id="WP_079683096.1">
    <property type="nucleotide sequence ID" value="NZ_FUYQ01000009.1"/>
</dbReference>
<dbReference type="Gene3D" id="1.25.40.10">
    <property type="entry name" value="Tetratricopeptide repeat domain"/>
    <property type="match status" value="1"/>
</dbReference>
<dbReference type="PROSITE" id="PS50005">
    <property type="entry name" value="TPR"/>
    <property type="match status" value="1"/>
</dbReference>
<evidence type="ECO:0000313" key="5">
    <source>
        <dbReference type="Proteomes" id="UP000190852"/>
    </source>
</evidence>
<dbReference type="Proteomes" id="UP000190852">
    <property type="component" value="Unassembled WGS sequence"/>
</dbReference>
<dbReference type="SUPFAM" id="SSF48452">
    <property type="entry name" value="TPR-like"/>
    <property type="match status" value="1"/>
</dbReference>
<proteinExistence type="predicted"/>
<dbReference type="InterPro" id="IPR011990">
    <property type="entry name" value="TPR-like_helical_dom_sf"/>
</dbReference>
<feature type="transmembrane region" description="Helical" evidence="2">
    <location>
        <begin position="164"/>
        <end position="183"/>
    </location>
</feature>
<feature type="domain" description="SH3b" evidence="3">
    <location>
        <begin position="203"/>
        <end position="251"/>
    </location>
</feature>
<dbReference type="InterPro" id="IPR019734">
    <property type="entry name" value="TPR_rpt"/>
</dbReference>
<keyword evidence="2" id="KW-0812">Transmembrane</keyword>
<evidence type="ECO:0000259" key="3">
    <source>
        <dbReference type="Pfam" id="PF08239"/>
    </source>
</evidence>
<evidence type="ECO:0000313" key="4">
    <source>
        <dbReference type="EMBL" id="SKB51382.1"/>
    </source>
</evidence>
<feature type="transmembrane region" description="Helical" evidence="2">
    <location>
        <begin position="135"/>
        <end position="155"/>
    </location>
</feature>
<dbReference type="PROSITE" id="PS50293">
    <property type="entry name" value="TPR_REGION"/>
    <property type="match status" value="1"/>
</dbReference>
<name>A0A1T5BVJ2_9BACT</name>
<dbReference type="InterPro" id="IPR003646">
    <property type="entry name" value="SH3-like_bac-type"/>
</dbReference>
<dbReference type="AlphaFoldDB" id="A0A1T5BVJ2"/>
<gene>
    <name evidence="4" type="ORF">SAMN05660349_01510</name>
</gene>
<evidence type="ECO:0000256" key="2">
    <source>
        <dbReference type="SAM" id="Phobius"/>
    </source>
</evidence>
<dbReference type="Gene3D" id="2.30.30.40">
    <property type="entry name" value="SH3 Domains"/>
    <property type="match status" value="1"/>
</dbReference>
<dbReference type="Pfam" id="PF13414">
    <property type="entry name" value="TPR_11"/>
    <property type="match status" value="1"/>
</dbReference>
<keyword evidence="2" id="KW-0472">Membrane</keyword>
<dbReference type="EMBL" id="FUYQ01000009">
    <property type="protein sequence ID" value="SKB51382.1"/>
    <property type="molecule type" value="Genomic_DNA"/>
</dbReference>
<accession>A0A1T5BVJ2</accession>
<evidence type="ECO:0000256" key="1">
    <source>
        <dbReference type="PROSITE-ProRule" id="PRU00339"/>
    </source>
</evidence>
<keyword evidence="2" id="KW-1133">Transmembrane helix</keyword>
<sequence>MEIIGYIKKYGLLLLFLCFYGNLFAQDSTVKEAEVAFSKGEFDKAIELYENILKTNGESAEIYYNLGNSYYRVDKIAPAILNYERALLLDPGDGDIRFNLQMAKLKSVDKIEPVGELFIVTWFQSVQNMGSADSWAKLGITTFLLFIFSLFMYFFSRWIRLKKIAFYLSIVLLVIVILANIFASNQQSKLNNRNDAIIFVPTVTIKSSPDSSGTDLFILHEGTKVTVKSKLGEWSEIELENGNVGWMLTKDIVAI</sequence>